<reference evidence="2 3" key="1">
    <citation type="journal article" date="2016" name="Mol. Biol. Evol.">
        <title>Comparative Genomics of Early-Diverging Mushroom-Forming Fungi Provides Insights into the Origins of Lignocellulose Decay Capabilities.</title>
        <authorList>
            <person name="Nagy L.G."/>
            <person name="Riley R."/>
            <person name="Tritt A."/>
            <person name="Adam C."/>
            <person name="Daum C."/>
            <person name="Floudas D."/>
            <person name="Sun H."/>
            <person name="Yadav J.S."/>
            <person name="Pangilinan J."/>
            <person name="Larsson K.H."/>
            <person name="Matsuura K."/>
            <person name="Barry K."/>
            <person name="Labutti K."/>
            <person name="Kuo R."/>
            <person name="Ohm R.A."/>
            <person name="Bhattacharya S.S."/>
            <person name="Shirouzu T."/>
            <person name="Yoshinaga Y."/>
            <person name="Martin F.M."/>
            <person name="Grigoriev I.V."/>
            <person name="Hibbett D.S."/>
        </authorList>
    </citation>
    <scope>NUCLEOTIDE SEQUENCE [LARGE SCALE GENOMIC DNA]</scope>
    <source>
        <strain evidence="2 3">HHB12733</strain>
    </source>
</reference>
<evidence type="ECO:0008006" key="4">
    <source>
        <dbReference type="Google" id="ProtNLM"/>
    </source>
</evidence>
<name>A0A165DQV2_9BASI</name>
<evidence type="ECO:0000313" key="3">
    <source>
        <dbReference type="Proteomes" id="UP000076842"/>
    </source>
</evidence>
<keyword evidence="3" id="KW-1185">Reference proteome</keyword>
<accession>A0A165DQV2</accession>
<organism evidence="2 3">
    <name type="scientific">Calocera cornea HHB12733</name>
    <dbReference type="NCBI Taxonomy" id="1353952"/>
    <lineage>
        <taxon>Eukaryota</taxon>
        <taxon>Fungi</taxon>
        <taxon>Dikarya</taxon>
        <taxon>Basidiomycota</taxon>
        <taxon>Agaricomycotina</taxon>
        <taxon>Dacrymycetes</taxon>
        <taxon>Dacrymycetales</taxon>
        <taxon>Dacrymycetaceae</taxon>
        <taxon>Calocera</taxon>
    </lineage>
</organism>
<keyword evidence="1" id="KW-0732">Signal</keyword>
<evidence type="ECO:0000313" key="2">
    <source>
        <dbReference type="EMBL" id="KZT53338.1"/>
    </source>
</evidence>
<dbReference type="EMBL" id="KV424040">
    <property type="protein sequence ID" value="KZT53338.1"/>
    <property type="molecule type" value="Genomic_DNA"/>
</dbReference>
<sequence length="157" mass="17482">MLKAFIATGSLICRHCSPLQCWSSLLLLLLLSHVNAVVRLVSSLPPTNLQHPLSFHLFPSFMSPSHACCVARLSPPYPLPDHHIIHPDYRPHSLSIAAIFPTNLAQHHICHPAMSYLATQPVLYVLHPKNPFVLSGPALRSLCGFTYPFDSRSYRSV</sequence>
<dbReference type="Proteomes" id="UP000076842">
    <property type="component" value="Unassembled WGS sequence"/>
</dbReference>
<feature type="chain" id="PRO_5007856797" description="Secreted protein" evidence="1">
    <location>
        <begin position="37"/>
        <end position="157"/>
    </location>
</feature>
<dbReference type="AlphaFoldDB" id="A0A165DQV2"/>
<gene>
    <name evidence="2" type="ORF">CALCODRAFT_54574</name>
</gene>
<protein>
    <recommendedName>
        <fullName evidence="4">Secreted protein</fullName>
    </recommendedName>
</protein>
<evidence type="ECO:0000256" key="1">
    <source>
        <dbReference type="SAM" id="SignalP"/>
    </source>
</evidence>
<dbReference type="InParanoid" id="A0A165DQV2"/>
<feature type="signal peptide" evidence="1">
    <location>
        <begin position="1"/>
        <end position="36"/>
    </location>
</feature>
<proteinExistence type="predicted"/>